<proteinExistence type="predicted"/>
<keyword evidence="2" id="KW-1185">Reference proteome</keyword>
<name>A0AC60PD47_IXOPE</name>
<evidence type="ECO:0000313" key="1">
    <source>
        <dbReference type="EMBL" id="KAG0417726.1"/>
    </source>
</evidence>
<accession>A0AC60PD47</accession>
<sequence length="408" mass="44956">KKMADDVKQQETAQFKSKDARMDAGWHVPFICAIVICFASIGVANSGFFFVTWMEELKTDREAASWPRNVMGVMMHMSGLIFWLLHRWLSAFHITLIGTVLACIGMMISSFAPSMTLVTLTYGGIYGTGLGMTSFSLSMLIMMCFDKYRSIAIGLYFLGLCLPAFVFPPLLLVVGDEYGFRCTVLLCGALAMNATPLAMVLKESSKIRRKTHTIDLEELAASHCEENQKDSSEITMIDQTSENPCSKMQHLFRDSVGLLRKPAFYVCAIYAVFVEYVGTSIQSTIVDYAKDKGFSLSEAESLVAYTAPFTFLALLVIPIIADRGCVKRSNLVMLSLFLMGVLILALPACLTFLSLLLVNICLEVFSNFAVMMIIVVTMDYVGVDQVPTCAAFKSLAIVPLLLCGPVIT</sequence>
<evidence type="ECO:0000313" key="2">
    <source>
        <dbReference type="Proteomes" id="UP000805193"/>
    </source>
</evidence>
<comment type="caution">
    <text evidence="1">The sequence shown here is derived from an EMBL/GenBank/DDBJ whole genome shotgun (WGS) entry which is preliminary data.</text>
</comment>
<feature type="non-terminal residue" evidence="1">
    <location>
        <position position="408"/>
    </location>
</feature>
<dbReference type="Proteomes" id="UP000805193">
    <property type="component" value="Unassembled WGS sequence"/>
</dbReference>
<feature type="non-terminal residue" evidence="1">
    <location>
        <position position="1"/>
    </location>
</feature>
<protein>
    <submittedName>
        <fullName evidence="1">Uncharacterized protein</fullName>
    </submittedName>
</protein>
<dbReference type="EMBL" id="JABSTQ010010811">
    <property type="protein sequence ID" value="KAG0417726.1"/>
    <property type="molecule type" value="Genomic_DNA"/>
</dbReference>
<organism evidence="1 2">
    <name type="scientific">Ixodes persulcatus</name>
    <name type="common">Taiga tick</name>
    <dbReference type="NCBI Taxonomy" id="34615"/>
    <lineage>
        <taxon>Eukaryota</taxon>
        <taxon>Metazoa</taxon>
        <taxon>Ecdysozoa</taxon>
        <taxon>Arthropoda</taxon>
        <taxon>Chelicerata</taxon>
        <taxon>Arachnida</taxon>
        <taxon>Acari</taxon>
        <taxon>Parasitiformes</taxon>
        <taxon>Ixodida</taxon>
        <taxon>Ixodoidea</taxon>
        <taxon>Ixodidae</taxon>
        <taxon>Ixodinae</taxon>
        <taxon>Ixodes</taxon>
    </lineage>
</organism>
<gene>
    <name evidence="1" type="ORF">HPB47_005389</name>
</gene>
<reference evidence="1 2" key="1">
    <citation type="journal article" date="2020" name="Cell">
        <title>Large-Scale Comparative Analyses of Tick Genomes Elucidate Their Genetic Diversity and Vector Capacities.</title>
        <authorList>
            <consortium name="Tick Genome and Microbiome Consortium (TIGMIC)"/>
            <person name="Jia N."/>
            <person name="Wang J."/>
            <person name="Shi W."/>
            <person name="Du L."/>
            <person name="Sun Y."/>
            <person name="Zhan W."/>
            <person name="Jiang J.F."/>
            <person name="Wang Q."/>
            <person name="Zhang B."/>
            <person name="Ji P."/>
            <person name="Bell-Sakyi L."/>
            <person name="Cui X.M."/>
            <person name="Yuan T.T."/>
            <person name="Jiang B.G."/>
            <person name="Yang W.F."/>
            <person name="Lam T.T."/>
            <person name="Chang Q.C."/>
            <person name="Ding S.J."/>
            <person name="Wang X.J."/>
            <person name="Zhu J.G."/>
            <person name="Ruan X.D."/>
            <person name="Zhao L."/>
            <person name="Wei J.T."/>
            <person name="Ye R.Z."/>
            <person name="Que T.C."/>
            <person name="Du C.H."/>
            <person name="Zhou Y.H."/>
            <person name="Cheng J.X."/>
            <person name="Dai P.F."/>
            <person name="Guo W.B."/>
            <person name="Han X.H."/>
            <person name="Huang E.J."/>
            <person name="Li L.F."/>
            <person name="Wei W."/>
            <person name="Gao Y.C."/>
            <person name="Liu J.Z."/>
            <person name="Shao H.Z."/>
            <person name="Wang X."/>
            <person name="Wang C.C."/>
            <person name="Yang T.C."/>
            <person name="Huo Q.B."/>
            <person name="Li W."/>
            <person name="Chen H.Y."/>
            <person name="Chen S.E."/>
            <person name="Zhou L.G."/>
            <person name="Ni X.B."/>
            <person name="Tian J.H."/>
            <person name="Sheng Y."/>
            <person name="Liu T."/>
            <person name="Pan Y.S."/>
            <person name="Xia L.Y."/>
            <person name="Li J."/>
            <person name="Zhao F."/>
            <person name="Cao W.C."/>
        </authorList>
    </citation>
    <scope>NUCLEOTIDE SEQUENCE [LARGE SCALE GENOMIC DNA]</scope>
    <source>
        <strain evidence="1">Iper-2018</strain>
    </source>
</reference>